<name>A0A2G2XZL8_CAPAN</name>
<feature type="compositionally biased region" description="Polar residues" evidence="2">
    <location>
        <begin position="1"/>
        <end position="14"/>
    </location>
</feature>
<evidence type="ECO:0000313" key="4">
    <source>
        <dbReference type="Proteomes" id="UP000222542"/>
    </source>
</evidence>
<dbReference type="Proteomes" id="UP000222542">
    <property type="component" value="Unassembled WGS sequence"/>
</dbReference>
<keyword evidence="4" id="KW-1185">Reference proteome</keyword>
<evidence type="ECO:0000256" key="1">
    <source>
        <dbReference type="SAM" id="Coils"/>
    </source>
</evidence>
<accession>A0A2G2XZL8</accession>
<feature type="region of interest" description="Disordered" evidence="2">
    <location>
        <begin position="1"/>
        <end position="29"/>
    </location>
</feature>
<proteinExistence type="predicted"/>
<dbReference type="Gramene" id="PHT62928">
    <property type="protein sequence ID" value="PHT62928"/>
    <property type="gene ID" value="T459_33215"/>
</dbReference>
<evidence type="ECO:0000313" key="3">
    <source>
        <dbReference type="EMBL" id="PHT62928.1"/>
    </source>
</evidence>
<feature type="coiled-coil region" evidence="1">
    <location>
        <begin position="73"/>
        <end position="128"/>
    </location>
</feature>
<organism evidence="3 4">
    <name type="scientific">Capsicum annuum</name>
    <name type="common">Capsicum pepper</name>
    <dbReference type="NCBI Taxonomy" id="4072"/>
    <lineage>
        <taxon>Eukaryota</taxon>
        <taxon>Viridiplantae</taxon>
        <taxon>Streptophyta</taxon>
        <taxon>Embryophyta</taxon>
        <taxon>Tracheophyta</taxon>
        <taxon>Spermatophyta</taxon>
        <taxon>Magnoliopsida</taxon>
        <taxon>eudicotyledons</taxon>
        <taxon>Gunneridae</taxon>
        <taxon>Pentapetalae</taxon>
        <taxon>asterids</taxon>
        <taxon>lamiids</taxon>
        <taxon>Solanales</taxon>
        <taxon>Solanaceae</taxon>
        <taxon>Solanoideae</taxon>
        <taxon>Capsiceae</taxon>
        <taxon>Capsicum</taxon>
    </lineage>
</organism>
<feature type="region of interest" description="Disordered" evidence="2">
    <location>
        <begin position="141"/>
        <end position="162"/>
    </location>
</feature>
<protein>
    <submittedName>
        <fullName evidence="3">Uncharacterized protein</fullName>
    </submittedName>
</protein>
<dbReference type="OMA" id="NANQRCA"/>
<evidence type="ECO:0000256" key="2">
    <source>
        <dbReference type="SAM" id="MobiDB-lite"/>
    </source>
</evidence>
<reference evidence="3 4" key="2">
    <citation type="journal article" date="2017" name="Genome Biol.">
        <title>New reference genome sequences of hot pepper reveal the massive evolution of plant disease-resistance genes by retroduplication.</title>
        <authorList>
            <person name="Kim S."/>
            <person name="Park J."/>
            <person name="Yeom S.I."/>
            <person name="Kim Y.M."/>
            <person name="Seo E."/>
            <person name="Kim K.T."/>
            <person name="Kim M.S."/>
            <person name="Lee J.M."/>
            <person name="Cheong K."/>
            <person name="Shin H.S."/>
            <person name="Kim S.B."/>
            <person name="Han K."/>
            <person name="Lee J."/>
            <person name="Park M."/>
            <person name="Lee H.A."/>
            <person name="Lee H.Y."/>
            <person name="Lee Y."/>
            <person name="Oh S."/>
            <person name="Lee J.H."/>
            <person name="Choi E."/>
            <person name="Choi E."/>
            <person name="Lee S.E."/>
            <person name="Jeon J."/>
            <person name="Kim H."/>
            <person name="Choi G."/>
            <person name="Song H."/>
            <person name="Lee J."/>
            <person name="Lee S.C."/>
            <person name="Kwon J.K."/>
            <person name="Lee H.Y."/>
            <person name="Koo N."/>
            <person name="Hong Y."/>
            <person name="Kim R.W."/>
            <person name="Kang W.H."/>
            <person name="Huh J.H."/>
            <person name="Kang B.C."/>
            <person name="Yang T.J."/>
            <person name="Lee Y.H."/>
            <person name="Bennetzen J.L."/>
            <person name="Choi D."/>
        </authorList>
    </citation>
    <scope>NUCLEOTIDE SEQUENCE [LARGE SCALE GENOMIC DNA]</scope>
    <source>
        <strain evidence="4">cv. CM334</strain>
    </source>
</reference>
<reference evidence="3 4" key="1">
    <citation type="journal article" date="2014" name="Nat. Genet.">
        <title>Genome sequence of the hot pepper provides insights into the evolution of pungency in Capsicum species.</title>
        <authorList>
            <person name="Kim S."/>
            <person name="Park M."/>
            <person name="Yeom S.I."/>
            <person name="Kim Y.M."/>
            <person name="Lee J.M."/>
            <person name="Lee H.A."/>
            <person name="Seo E."/>
            <person name="Choi J."/>
            <person name="Cheong K."/>
            <person name="Kim K.T."/>
            <person name="Jung K."/>
            <person name="Lee G.W."/>
            <person name="Oh S.K."/>
            <person name="Bae C."/>
            <person name="Kim S.B."/>
            <person name="Lee H.Y."/>
            <person name="Kim S.Y."/>
            <person name="Kim M.S."/>
            <person name="Kang B.C."/>
            <person name="Jo Y.D."/>
            <person name="Yang H.B."/>
            <person name="Jeong H.J."/>
            <person name="Kang W.H."/>
            <person name="Kwon J.K."/>
            <person name="Shin C."/>
            <person name="Lim J.Y."/>
            <person name="Park J.H."/>
            <person name="Huh J.H."/>
            <person name="Kim J.S."/>
            <person name="Kim B.D."/>
            <person name="Cohen O."/>
            <person name="Paran I."/>
            <person name="Suh M.C."/>
            <person name="Lee S.B."/>
            <person name="Kim Y.K."/>
            <person name="Shin Y."/>
            <person name="Noh S.J."/>
            <person name="Park J."/>
            <person name="Seo Y.S."/>
            <person name="Kwon S.Y."/>
            <person name="Kim H.A."/>
            <person name="Park J.M."/>
            <person name="Kim H.J."/>
            <person name="Choi S.B."/>
            <person name="Bosland P.W."/>
            <person name="Reeves G."/>
            <person name="Jo S.H."/>
            <person name="Lee B.W."/>
            <person name="Cho H.T."/>
            <person name="Choi H.S."/>
            <person name="Lee M.S."/>
            <person name="Yu Y."/>
            <person name="Do Choi Y."/>
            <person name="Park B.S."/>
            <person name="van Deynze A."/>
            <person name="Ashrafi H."/>
            <person name="Hill T."/>
            <person name="Kim W.T."/>
            <person name="Pai H.S."/>
            <person name="Ahn H.K."/>
            <person name="Yeam I."/>
            <person name="Giovannoni J.J."/>
            <person name="Rose J.K."/>
            <person name="Sorensen I."/>
            <person name="Lee S.J."/>
            <person name="Kim R.W."/>
            <person name="Choi I.Y."/>
            <person name="Choi B.S."/>
            <person name="Lim J.S."/>
            <person name="Lee Y.H."/>
            <person name="Choi D."/>
        </authorList>
    </citation>
    <scope>NUCLEOTIDE SEQUENCE [LARGE SCALE GENOMIC DNA]</scope>
    <source>
        <strain evidence="4">cv. CM334</strain>
    </source>
</reference>
<comment type="caution">
    <text evidence="3">The sequence shown here is derived from an EMBL/GenBank/DDBJ whole genome shotgun (WGS) entry which is preliminary data.</text>
</comment>
<dbReference type="AlphaFoldDB" id="A0A2G2XZL8"/>
<sequence>MLESCSASVATGDSTRFMEGKKKEKQKRFEEPNLELCLKPPSGVDPINKTSILDEENTIAFVVPEIEYMKDYSMKLQEENEMLQRQLDSVTDNANQRCAQIEELKVELKRLEKLVNAQEEEHKEGESSKFYDYDETDSASTINTDQYLNFDGMNIDPTKDNM</sequence>
<feature type="compositionally biased region" description="Basic and acidic residues" evidence="2">
    <location>
        <begin position="16"/>
        <end position="29"/>
    </location>
</feature>
<dbReference type="EMBL" id="AYRZ02000052">
    <property type="protein sequence ID" value="PHT62928.1"/>
    <property type="molecule type" value="Genomic_DNA"/>
</dbReference>
<keyword evidence="1" id="KW-0175">Coiled coil</keyword>
<gene>
    <name evidence="3" type="ORF">T459_33215</name>
</gene>